<accession>A0AA37BDI6</accession>
<reference evidence="2" key="2">
    <citation type="submission" date="2022-09" db="EMBL/GenBank/DDBJ databases">
        <authorList>
            <person name="Sun Q."/>
            <person name="Ohkuma M."/>
        </authorList>
    </citation>
    <scope>NUCLEOTIDE SEQUENCE</scope>
    <source>
        <strain evidence="2">JCM 3093</strain>
    </source>
</reference>
<evidence type="ECO:0000256" key="1">
    <source>
        <dbReference type="ARBA" id="ARBA00022679"/>
    </source>
</evidence>
<comment type="caution">
    <text evidence="2">The sequence shown here is derived from an EMBL/GenBank/DDBJ whole genome shotgun (WGS) entry which is preliminary data.</text>
</comment>
<evidence type="ECO:0000313" key="2">
    <source>
        <dbReference type="EMBL" id="GGK55809.1"/>
    </source>
</evidence>
<dbReference type="PANTHER" id="PTHR12788:SF10">
    <property type="entry name" value="PROTEIN-TYROSINE SULFOTRANSFERASE"/>
    <property type="match status" value="1"/>
</dbReference>
<dbReference type="RefSeq" id="WP_191894009.1">
    <property type="nucleotide sequence ID" value="NZ_BMQD01000003.1"/>
</dbReference>
<dbReference type="GO" id="GO:0008476">
    <property type="term" value="F:protein-tyrosine sulfotransferase activity"/>
    <property type="evidence" value="ECO:0007669"/>
    <property type="project" value="InterPro"/>
</dbReference>
<sequence length="335" mass="38025">MQSDRPIFVIGCPRSGTTMLRLMLHAHPRIAVPPETRFTVPAYYYRFAFGDLREEPNRRRLGRWIVRDGDTGFEELGLDGDRFVEDVVVGPPTLGSAIGIAFRSYAARHGRPRWADRRSGHHHQVDVIRRLFPDAQFVHLVRDGRDCVASLKEMPWYTRDVFHAVNSWAEAADCGRRARRLPADGYYELRYEDLMADPEIELGKLCAFLGEDYDPAMAEPCLVARGVIPQARSPYPNARGEGVALRPGSWTSRLEPWEVSLCETVLGERLAAFGYEPTGAPAADRAHVAAVEEIAARRRRARRRQEVRDRINRFRERGPVAAQLTVRQLGELARV</sequence>
<dbReference type="Pfam" id="PF13469">
    <property type="entry name" value="Sulfotransfer_3"/>
    <property type="match status" value="1"/>
</dbReference>
<dbReference type="Proteomes" id="UP000627984">
    <property type="component" value="Unassembled WGS sequence"/>
</dbReference>
<keyword evidence="1" id="KW-0808">Transferase</keyword>
<dbReference type="InterPro" id="IPR027417">
    <property type="entry name" value="P-loop_NTPase"/>
</dbReference>
<protein>
    <submittedName>
        <fullName evidence="2">Sulfotransferase</fullName>
    </submittedName>
</protein>
<proteinExistence type="predicted"/>
<dbReference type="SUPFAM" id="SSF52540">
    <property type="entry name" value="P-loop containing nucleoside triphosphate hydrolases"/>
    <property type="match status" value="1"/>
</dbReference>
<dbReference type="AlphaFoldDB" id="A0AA37BDI6"/>
<dbReference type="Gene3D" id="3.40.50.300">
    <property type="entry name" value="P-loop containing nucleotide triphosphate hydrolases"/>
    <property type="match status" value="1"/>
</dbReference>
<gene>
    <name evidence="2" type="ORF">GCM10010126_14280</name>
</gene>
<dbReference type="InterPro" id="IPR026634">
    <property type="entry name" value="TPST-like"/>
</dbReference>
<dbReference type="EMBL" id="BMQD01000003">
    <property type="protein sequence ID" value="GGK55809.1"/>
    <property type="molecule type" value="Genomic_DNA"/>
</dbReference>
<evidence type="ECO:0000313" key="3">
    <source>
        <dbReference type="Proteomes" id="UP000627984"/>
    </source>
</evidence>
<dbReference type="PANTHER" id="PTHR12788">
    <property type="entry name" value="PROTEIN-TYROSINE SULFOTRANSFERASE 2"/>
    <property type="match status" value="1"/>
</dbReference>
<reference evidence="2" key="1">
    <citation type="journal article" date="2014" name="Int. J. Syst. Evol. Microbiol.">
        <title>Complete genome sequence of Corynebacterium casei LMG S-19264T (=DSM 44701T), isolated from a smear-ripened cheese.</title>
        <authorList>
            <consortium name="US DOE Joint Genome Institute (JGI-PGF)"/>
            <person name="Walter F."/>
            <person name="Albersmeier A."/>
            <person name="Kalinowski J."/>
            <person name="Ruckert C."/>
        </authorList>
    </citation>
    <scope>NUCLEOTIDE SEQUENCE</scope>
    <source>
        <strain evidence="2">JCM 3093</strain>
    </source>
</reference>
<name>A0AA37BDI6_9ACTN</name>
<organism evidence="2 3">
    <name type="scientific">Planomonospora parontospora</name>
    <dbReference type="NCBI Taxonomy" id="58119"/>
    <lineage>
        <taxon>Bacteria</taxon>
        <taxon>Bacillati</taxon>
        <taxon>Actinomycetota</taxon>
        <taxon>Actinomycetes</taxon>
        <taxon>Streptosporangiales</taxon>
        <taxon>Streptosporangiaceae</taxon>
        <taxon>Planomonospora</taxon>
    </lineage>
</organism>